<reference evidence="2 3" key="1">
    <citation type="submission" date="2017-06" db="EMBL/GenBank/DDBJ databases">
        <authorList>
            <person name="Kim H.J."/>
            <person name="Triplett B.A."/>
        </authorList>
    </citation>
    <scope>NUCLEOTIDE SEQUENCE [LARGE SCALE GENOMIC DNA]</scope>
    <source>
        <strain evidence="2 3">DSM 19307</strain>
    </source>
</reference>
<feature type="domain" description="DUF2314" evidence="1">
    <location>
        <begin position="18"/>
        <end position="84"/>
    </location>
</feature>
<evidence type="ECO:0000259" key="1">
    <source>
        <dbReference type="Pfam" id="PF10077"/>
    </source>
</evidence>
<keyword evidence="3" id="KW-1185">Reference proteome</keyword>
<dbReference type="EMBL" id="FZPD01000009">
    <property type="protein sequence ID" value="SNT40449.1"/>
    <property type="molecule type" value="Genomic_DNA"/>
</dbReference>
<gene>
    <name evidence="2" type="ORF">SAMN05421640_3807</name>
</gene>
<evidence type="ECO:0000313" key="2">
    <source>
        <dbReference type="EMBL" id="SNT40449.1"/>
    </source>
</evidence>
<proteinExistence type="predicted"/>
<dbReference type="Proteomes" id="UP000198393">
    <property type="component" value="Unassembled WGS sequence"/>
</dbReference>
<dbReference type="AlphaFoldDB" id="A0A239MF74"/>
<sequence>MPKFLRLYNMYSSDSTWTFYVKYGFENSETTEHMWVNLLQTEPSFLGILDNIPQVVTHVSYLDTIEFSSNAVEDFIVYHGDTLIMGDYLTVAHELLNN</sequence>
<name>A0A239MF74_EKHLU</name>
<protein>
    <recommendedName>
        <fullName evidence="1">DUF2314 domain-containing protein</fullName>
    </recommendedName>
</protein>
<dbReference type="InterPro" id="IPR018756">
    <property type="entry name" value="DUF2314"/>
</dbReference>
<dbReference type="Pfam" id="PF10077">
    <property type="entry name" value="DUF2314"/>
    <property type="match status" value="1"/>
</dbReference>
<evidence type="ECO:0000313" key="3">
    <source>
        <dbReference type="Proteomes" id="UP000198393"/>
    </source>
</evidence>
<organism evidence="2 3">
    <name type="scientific">Ekhidna lutea</name>
    <dbReference type="NCBI Taxonomy" id="447679"/>
    <lineage>
        <taxon>Bacteria</taxon>
        <taxon>Pseudomonadati</taxon>
        <taxon>Bacteroidota</taxon>
        <taxon>Cytophagia</taxon>
        <taxon>Cytophagales</taxon>
        <taxon>Reichenbachiellaceae</taxon>
        <taxon>Ekhidna</taxon>
    </lineage>
</organism>
<accession>A0A239MF74</accession>